<feature type="region of interest" description="Disordered" evidence="1">
    <location>
        <begin position="239"/>
        <end position="288"/>
    </location>
</feature>
<evidence type="ECO:0000313" key="2">
    <source>
        <dbReference type="EMBL" id="RMX47960.1"/>
    </source>
</evidence>
<evidence type="ECO:0000313" key="3">
    <source>
        <dbReference type="Proteomes" id="UP000275408"/>
    </source>
</evidence>
<dbReference type="PANTHER" id="PTHR45629:SF7">
    <property type="entry name" value="DNA EXCISION REPAIR PROTEIN ERCC-6-RELATED"/>
    <property type="match status" value="1"/>
</dbReference>
<dbReference type="Proteomes" id="UP000275408">
    <property type="component" value="Unassembled WGS sequence"/>
</dbReference>
<dbReference type="GO" id="GO:0015616">
    <property type="term" value="F:DNA translocase activity"/>
    <property type="evidence" value="ECO:0007669"/>
    <property type="project" value="TreeGrafter"/>
</dbReference>
<gene>
    <name evidence="2" type="ORF">pdam_00005360</name>
</gene>
<proteinExistence type="predicted"/>
<protein>
    <submittedName>
        <fullName evidence="2">Uncharacterized protein</fullName>
    </submittedName>
</protein>
<comment type="caution">
    <text evidence="2">The sequence shown here is derived from an EMBL/GenBank/DDBJ whole genome shotgun (WGS) entry which is preliminary data.</text>
</comment>
<sequence>MQTTPSIEDKVVKTLYQWCLAHSFECVLEDFYSLPCTLFSMRSRRLVLTALRALLNVFWKTFTYVSILRTVLNVFLIIVRIGQKKTVVIYRLITCGTLEEKIYRKQIFKDALMKQTTGLSKNPFRYFCHQELRDLFTLEDPHHSKTQLQLDQMHSKHRKTDNELEKHIKFLHTLSETNFTWHPISPIGGPSTWPRKIPNNQERMIIPQGLRHSLPSAPRSPQDSLPVLVDLCSPTALKESSPLPEIINDSPAVLKKNRRKSMSQKIELPVIDDDDDEELQEHESSQDR</sequence>
<accession>A0A3M6U2V1</accession>
<dbReference type="STRING" id="46731.A0A3M6U2V1"/>
<dbReference type="PANTHER" id="PTHR45629">
    <property type="entry name" value="SNF2/RAD54 FAMILY MEMBER"/>
    <property type="match status" value="1"/>
</dbReference>
<keyword evidence="3" id="KW-1185">Reference proteome</keyword>
<name>A0A3M6U2V1_POCDA</name>
<reference evidence="2 3" key="1">
    <citation type="journal article" date="2018" name="Sci. Rep.">
        <title>Comparative analysis of the Pocillopora damicornis genome highlights role of immune system in coral evolution.</title>
        <authorList>
            <person name="Cunning R."/>
            <person name="Bay R.A."/>
            <person name="Gillette P."/>
            <person name="Baker A.C."/>
            <person name="Traylor-Knowles N."/>
        </authorList>
    </citation>
    <scope>NUCLEOTIDE SEQUENCE [LARGE SCALE GENOMIC DNA]</scope>
    <source>
        <strain evidence="2">RSMAS</strain>
        <tissue evidence="2">Whole animal</tissue>
    </source>
</reference>
<dbReference type="EMBL" id="RCHS01002320">
    <property type="protein sequence ID" value="RMX47960.1"/>
    <property type="molecule type" value="Genomic_DNA"/>
</dbReference>
<dbReference type="Gene3D" id="1.20.120.850">
    <property type="entry name" value="SWI2/SNF2 ATPases, N-terminal domain"/>
    <property type="match status" value="1"/>
</dbReference>
<dbReference type="AlphaFoldDB" id="A0A3M6U2V1"/>
<feature type="compositionally biased region" description="Acidic residues" evidence="1">
    <location>
        <begin position="270"/>
        <end position="280"/>
    </location>
</feature>
<organism evidence="2 3">
    <name type="scientific">Pocillopora damicornis</name>
    <name type="common">Cauliflower coral</name>
    <name type="synonym">Millepora damicornis</name>
    <dbReference type="NCBI Taxonomy" id="46731"/>
    <lineage>
        <taxon>Eukaryota</taxon>
        <taxon>Metazoa</taxon>
        <taxon>Cnidaria</taxon>
        <taxon>Anthozoa</taxon>
        <taxon>Hexacorallia</taxon>
        <taxon>Scleractinia</taxon>
        <taxon>Astrocoeniina</taxon>
        <taxon>Pocilloporidae</taxon>
        <taxon>Pocillopora</taxon>
    </lineage>
</organism>
<dbReference type="Gene3D" id="3.40.50.300">
    <property type="entry name" value="P-loop containing nucleotide triphosphate hydrolases"/>
    <property type="match status" value="1"/>
</dbReference>
<dbReference type="InterPro" id="IPR027417">
    <property type="entry name" value="P-loop_NTPase"/>
</dbReference>
<evidence type="ECO:0000256" key="1">
    <source>
        <dbReference type="SAM" id="MobiDB-lite"/>
    </source>
</evidence>
<dbReference type="SUPFAM" id="SSF52540">
    <property type="entry name" value="P-loop containing nucleoside triphosphate hydrolases"/>
    <property type="match status" value="1"/>
</dbReference>
<dbReference type="InterPro" id="IPR050496">
    <property type="entry name" value="SNF2_RAD54_helicase_repair"/>
</dbReference>
<dbReference type="OrthoDB" id="413460at2759"/>